<accession>A0A437R7Y7</accession>
<evidence type="ECO:0000313" key="2">
    <source>
        <dbReference type="EMBL" id="RVU42843.1"/>
    </source>
</evidence>
<proteinExistence type="predicted"/>
<dbReference type="RefSeq" id="WP_128230826.1">
    <property type="nucleotide sequence ID" value="NZ_SACR01000010.1"/>
</dbReference>
<evidence type="ECO:0000313" key="3">
    <source>
        <dbReference type="Proteomes" id="UP000285575"/>
    </source>
</evidence>
<feature type="signal peptide" evidence="1">
    <location>
        <begin position="1"/>
        <end position="21"/>
    </location>
</feature>
<organism evidence="2 3">
    <name type="scientific">Rubrivivax rivuli</name>
    <dbReference type="NCBI Taxonomy" id="1862385"/>
    <lineage>
        <taxon>Bacteria</taxon>
        <taxon>Pseudomonadati</taxon>
        <taxon>Pseudomonadota</taxon>
        <taxon>Betaproteobacteria</taxon>
        <taxon>Burkholderiales</taxon>
        <taxon>Sphaerotilaceae</taxon>
        <taxon>Rubrivivax</taxon>
    </lineage>
</organism>
<dbReference type="EMBL" id="SACR01000010">
    <property type="protein sequence ID" value="RVU42843.1"/>
    <property type="molecule type" value="Genomic_DNA"/>
</dbReference>
<reference evidence="2 3" key="1">
    <citation type="submission" date="2019-01" db="EMBL/GenBank/DDBJ databases">
        <authorList>
            <person name="Chen W.-M."/>
        </authorList>
    </citation>
    <scope>NUCLEOTIDE SEQUENCE [LARGE SCALE GENOMIC DNA]</scope>
    <source>
        <strain evidence="2 3">KYPY4</strain>
    </source>
</reference>
<dbReference type="Proteomes" id="UP000285575">
    <property type="component" value="Unassembled WGS sequence"/>
</dbReference>
<dbReference type="OrthoDB" id="7391097at2"/>
<protein>
    <recommendedName>
        <fullName evidence="4">Phosphatase</fullName>
    </recommendedName>
</protein>
<dbReference type="CDD" id="cd14503">
    <property type="entry name" value="PTP-bact"/>
    <property type="match status" value="1"/>
</dbReference>
<evidence type="ECO:0000256" key="1">
    <source>
        <dbReference type="SAM" id="SignalP"/>
    </source>
</evidence>
<dbReference type="Gene3D" id="3.90.190.10">
    <property type="entry name" value="Protein tyrosine phosphatase superfamily"/>
    <property type="match status" value="1"/>
</dbReference>
<keyword evidence="3" id="KW-1185">Reference proteome</keyword>
<sequence length="177" mass="19017">MVTTRRLTLLAGLTLVSRAHAAGIGFSAPNIVAITPQLVTSGQPSGPALESLGALGFQAVVYLAPSSVPDAIKNEPEILASQGIEFVHIPIPFGAPEPSHADAVSLALQRLQAKKVLVHCQVNMRASSMVFLHRVLHRKENPALAYEAVAKVWSPSGAWRTLLVHQLAKYKVNFEPY</sequence>
<keyword evidence="1" id="KW-0732">Signal</keyword>
<evidence type="ECO:0008006" key="4">
    <source>
        <dbReference type="Google" id="ProtNLM"/>
    </source>
</evidence>
<feature type="chain" id="PRO_5019317120" description="Phosphatase" evidence="1">
    <location>
        <begin position="22"/>
        <end position="177"/>
    </location>
</feature>
<comment type="caution">
    <text evidence="2">The sequence shown here is derived from an EMBL/GenBank/DDBJ whole genome shotgun (WGS) entry which is preliminary data.</text>
</comment>
<dbReference type="InterPro" id="IPR029021">
    <property type="entry name" value="Prot-tyrosine_phosphatase-like"/>
</dbReference>
<dbReference type="AlphaFoldDB" id="A0A437R7Y7"/>
<dbReference type="SUPFAM" id="SSF52799">
    <property type="entry name" value="(Phosphotyrosine protein) phosphatases II"/>
    <property type="match status" value="1"/>
</dbReference>
<gene>
    <name evidence="2" type="ORF">EOE66_21575</name>
</gene>
<name>A0A437R7Y7_9BURK</name>